<proteinExistence type="predicted"/>
<dbReference type="AlphaFoldDB" id="A0A095UTR5"/>
<dbReference type="InterPro" id="IPR007420">
    <property type="entry name" value="DUF465"/>
</dbReference>
<accession>A0A095UTR5</accession>
<protein>
    <recommendedName>
        <fullName evidence="3">DUF465 domain-containing protein</fullName>
    </recommendedName>
</protein>
<evidence type="ECO:0000313" key="1">
    <source>
        <dbReference type="EMBL" id="KGD65940.1"/>
    </source>
</evidence>
<dbReference type="EMBL" id="ARXV01000003">
    <property type="protein sequence ID" value="KGD65940.1"/>
    <property type="molecule type" value="Genomic_DNA"/>
</dbReference>
<organism evidence="1 2">
    <name type="scientific">Alcanivorax nanhaiticus</name>
    <dbReference type="NCBI Taxonomy" id="1177154"/>
    <lineage>
        <taxon>Bacteria</taxon>
        <taxon>Pseudomonadati</taxon>
        <taxon>Pseudomonadota</taxon>
        <taxon>Gammaproteobacteria</taxon>
        <taxon>Oceanospirillales</taxon>
        <taxon>Alcanivoracaceae</taxon>
        <taxon>Alcanivorax</taxon>
    </lineage>
</organism>
<dbReference type="eggNOG" id="COG2841">
    <property type="taxonomic scope" value="Bacteria"/>
</dbReference>
<dbReference type="STRING" id="1177154.Y5S_01164"/>
<dbReference type="OrthoDB" id="1263265at2"/>
<keyword evidence="2" id="KW-1185">Reference proteome</keyword>
<reference evidence="1 2" key="1">
    <citation type="submission" date="2012-09" db="EMBL/GenBank/DDBJ databases">
        <title>Genome Sequence of alkane-degrading Bacterium Alcanivorax sp. 19-m-6.</title>
        <authorList>
            <person name="Lai Q."/>
            <person name="Shao Z."/>
        </authorList>
    </citation>
    <scope>NUCLEOTIDE SEQUENCE [LARGE SCALE GENOMIC DNA]</scope>
    <source>
        <strain evidence="1 2">19-m-6</strain>
    </source>
</reference>
<evidence type="ECO:0008006" key="3">
    <source>
        <dbReference type="Google" id="ProtNLM"/>
    </source>
</evidence>
<dbReference type="Proteomes" id="UP000029444">
    <property type="component" value="Unassembled WGS sequence"/>
</dbReference>
<dbReference type="Gene3D" id="6.10.280.50">
    <property type="match status" value="1"/>
</dbReference>
<dbReference type="InterPro" id="IPR038444">
    <property type="entry name" value="DUF465_sf"/>
</dbReference>
<sequence length="80" mass="9698">MLGENHSIHHEFPDLHEKIDLLSREDPVFREQILEHDKLDKQIRGLEMRESPVADAQMETMKHQRLQLKDHIYQRLMRTD</sequence>
<evidence type="ECO:0000313" key="2">
    <source>
        <dbReference type="Proteomes" id="UP000029444"/>
    </source>
</evidence>
<comment type="caution">
    <text evidence="1">The sequence shown here is derived from an EMBL/GenBank/DDBJ whole genome shotgun (WGS) entry which is preliminary data.</text>
</comment>
<name>A0A095UTR5_9GAMM</name>
<dbReference type="PATRIC" id="fig|1177154.3.peg.1181"/>
<dbReference type="Pfam" id="PF04325">
    <property type="entry name" value="DUF465"/>
    <property type="match status" value="1"/>
</dbReference>
<gene>
    <name evidence="1" type="ORF">Y5S_01164</name>
</gene>